<dbReference type="InParanoid" id="G4ZSA2"/>
<evidence type="ECO:0000313" key="2">
    <source>
        <dbReference type="EMBL" id="EGZ12998.1"/>
    </source>
</evidence>
<dbReference type="Proteomes" id="UP000002640">
    <property type="component" value="Unassembled WGS sequence"/>
</dbReference>
<protein>
    <submittedName>
        <fullName evidence="2">Uncharacterized protein</fullName>
    </submittedName>
</protein>
<dbReference type="AlphaFoldDB" id="G4ZSA2"/>
<evidence type="ECO:0000313" key="3">
    <source>
        <dbReference type="Proteomes" id="UP000002640"/>
    </source>
</evidence>
<dbReference type="EMBL" id="JH159156">
    <property type="protein sequence ID" value="EGZ12998.1"/>
    <property type="molecule type" value="Genomic_DNA"/>
</dbReference>
<dbReference type="RefSeq" id="XP_009530427.1">
    <property type="nucleotide sequence ID" value="XM_009532132.1"/>
</dbReference>
<keyword evidence="3" id="KW-1185">Reference proteome</keyword>
<sequence length="216" mass="24239">MVQLARSKRQRNRASSLAASDEAPEAAEINSEICVLDDSFAERQQEEGSADRPTALGRKRVRLRFDGRVLAARRHQFMQLRGQAANSAATTVRGCYTLALQELTAWRNRSKVASTATEDTPSSIASSLSSVTDLEDDRRKEFQRSEFSLDERRVKNKSSQCGFAETNCGSHEQLLLVNALPLNDSDDEDTASTTRHLPYRSTKIDGREYILKNQWV</sequence>
<reference evidence="2 3" key="1">
    <citation type="journal article" date="2006" name="Science">
        <title>Phytophthora genome sequences uncover evolutionary origins and mechanisms of pathogenesis.</title>
        <authorList>
            <person name="Tyler B.M."/>
            <person name="Tripathy S."/>
            <person name="Zhang X."/>
            <person name="Dehal P."/>
            <person name="Jiang R.H."/>
            <person name="Aerts A."/>
            <person name="Arredondo F.D."/>
            <person name="Baxter L."/>
            <person name="Bensasson D."/>
            <person name="Beynon J.L."/>
            <person name="Chapman J."/>
            <person name="Damasceno C.M."/>
            <person name="Dorrance A.E."/>
            <person name="Dou D."/>
            <person name="Dickerman A.W."/>
            <person name="Dubchak I.L."/>
            <person name="Garbelotto M."/>
            <person name="Gijzen M."/>
            <person name="Gordon S.G."/>
            <person name="Govers F."/>
            <person name="Grunwald N.J."/>
            <person name="Huang W."/>
            <person name="Ivors K.L."/>
            <person name="Jones R.W."/>
            <person name="Kamoun S."/>
            <person name="Krampis K."/>
            <person name="Lamour K.H."/>
            <person name="Lee M.K."/>
            <person name="McDonald W.H."/>
            <person name="Medina M."/>
            <person name="Meijer H.J."/>
            <person name="Nordberg E.K."/>
            <person name="Maclean D.J."/>
            <person name="Ospina-Giraldo M.D."/>
            <person name="Morris P.F."/>
            <person name="Phuntumart V."/>
            <person name="Putnam N.H."/>
            <person name="Rash S."/>
            <person name="Rose J.K."/>
            <person name="Sakihama Y."/>
            <person name="Salamov A.A."/>
            <person name="Savidor A."/>
            <person name="Scheuring C.F."/>
            <person name="Smith B.M."/>
            <person name="Sobral B.W."/>
            <person name="Terry A."/>
            <person name="Torto-Alalibo T.A."/>
            <person name="Win J."/>
            <person name="Xu Z."/>
            <person name="Zhang H."/>
            <person name="Grigoriev I.V."/>
            <person name="Rokhsar D.S."/>
            <person name="Boore J.L."/>
        </authorList>
    </citation>
    <scope>NUCLEOTIDE SEQUENCE [LARGE SCALE GENOMIC DNA]</scope>
    <source>
        <strain evidence="2 3">P6497</strain>
    </source>
</reference>
<name>G4ZSA2_PHYSP</name>
<evidence type="ECO:0000256" key="1">
    <source>
        <dbReference type="SAM" id="MobiDB-lite"/>
    </source>
</evidence>
<organism evidence="2 3">
    <name type="scientific">Phytophthora sojae (strain P6497)</name>
    <name type="common">Soybean stem and root rot agent</name>
    <name type="synonym">Phytophthora megasperma f. sp. glycines</name>
    <dbReference type="NCBI Taxonomy" id="1094619"/>
    <lineage>
        <taxon>Eukaryota</taxon>
        <taxon>Sar</taxon>
        <taxon>Stramenopiles</taxon>
        <taxon>Oomycota</taxon>
        <taxon>Peronosporomycetes</taxon>
        <taxon>Peronosporales</taxon>
        <taxon>Peronosporaceae</taxon>
        <taxon>Phytophthora</taxon>
    </lineage>
</organism>
<feature type="compositionally biased region" description="Basic residues" evidence="1">
    <location>
        <begin position="1"/>
        <end position="12"/>
    </location>
</feature>
<gene>
    <name evidence="2" type="ORF">PHYSODRAFT_259208</name>
</gene>
<accession>G4ZSA2</accession>
<dbReference type="KEGG" id="psoj:PHYSODRAFT_259208"/>
<proteinExistence type="predicted"/>
<feature type="region of interest" description="Disordered" evidence="1">
    <location>
        <begin position="1"/>
        <end position="26"/>
    </location>
</feature>
<dbReference type="GeneID" id="20639051"/>